<gene>
    <name evidence="2" type="ORF">PMAYCL1PPCAC_20358</name>
</gene>
<feature type="transmembrane region" description="Helical" evidence="1">
    <location>
        <begin position="49"/>
        <end position="70"/>
    </location>
</feature>
<dbReference type="Proteomes" id="UP001328107">
    <property type="component" value="Unassembled WGS sequence"/>
</dbReference>
<organism evidence="2 3">
    <name type="scientific">Pristionchus mayeri</name>
    <dbReference type="NCBI Taxonomy" id="1317129"/>
    <lineage>
        <taxon>Eukaryota</taxon>
        <taxon>Metazoa</taxon>
        <taxon>Ecdysozoa</taxon>
        <taxon>Nematoda</taxon>
        <taxon>Chromadorea</taxon>
        <taxon>Rhabditida</taxon>
        <taxon>Rhabditina</taxon>
        <taxon>Diplogasteromorpha</taxon>
        <taxon>Diplogasteroidea</taxon>
        <taxon>Neodiplogasteridae</taxon>
        <taxon>Pristionchus</taxon>
    </lineage>
</organism>
<keyword evidence="3" id="KW-1185">Reference proteome</keyword>
<keyword evidence="1" id="KW-0812">Transmembrane</keyword>
<proteinExistence type="predicted"/>
<keyword evidence="1" id="KW-1133">Transmembrane helix</keyword>
<evidence type="ECO:0000313" key="3">
    <source>
        <dbReference type="Proteomes" id="UP001328107"/>
    </source>
</evidence>
<accession>A0AAN5CSW5</accession>
<protein>
    <submittedName>
        <fullName evidence="2">Uncharacterized protein</fullName>
    </submittedName>
</protein>
<dbReference type="AlphaFoldDB" id="A0AAN5CSW5"/>
<feature type="non-terminal residue" evidence="2">
    <location>
        <position position="1"/>
    </location>
</feature>
<name>A0AAN5CSW5_9BILA</name>
<comment type="caution">
    <text evidence="2">The sequence shown here is derived from an EMBL/GenBank/DDBJ whole genome shotgun (WGS) entry which is preliminary data.</text>
</comment>
<keyword evidence="1" id="KW-0472">Membrane</keyword>
<evidence type="ECO:0000256" key="1">
    <source>
        <dbReference type="SAM" id="Phobius"/>
    </source>
</evidence>
<evidence type="ECO:0000313" key="2">
    <source>
        <dbReference type="EMBL" id="GMR50163.1"/>
    </source>
</evidence>
<feature type="non-terminal residue" evidence="2">
    <location>
        <position position="82"/>
    </location>
</feature>
<dbReference type="EMBL" id="BTRK01000004">
    <property type="protein sequence ID" value="GMR50163.1"/>
    <property type="molecule type" value="Genomic_DNA"/>
</dbReference>
<reference evidence="3" key="1">
    <citation type="submission" date="2022-10" db="EMBL/GenBank/DDBJ databases">
        <title>Genome assembly of Pristionchus species.</title>
        <authorList>
            <person name="Yoshida K."/>
            <person name="Sommer R.J."/>
        </authorList>
    </citation>
    <scope>NUCLEOTIDE SEQUENCE [LARGE SCALE GENOMIC DNA]</scope>
    <source>
        <strain evidence="3">RS5460</strain>
    </source>
</reference>
<sequence length="82" mass="9105">LHDHLTVRPQLAATAHRECLPAEAVRDREVETAVISEVLRGQEPAKVLLLLRIVHLLALVVVDGVLVGRVDAREHLDHVRSL</sequence>